<dbReference type="EMBL" id="GG657758">
    <property type="protein sequence ID" value="EFL39551.1"/>
    <property type="molecule type" value="Genomic_DNA"/>
</dbReference>
<feature type="transmembrane region" description="Helical" evidence="2">
    <location>
        <begin position="121"/>
        <end position="144"/>
    </location>
</feature>
<keyword evidence="2" id="KW-0472">Membrane</keyword>
<gene>
    <name evidence="3" type="ORF">SSRG_02355</name>
</gene>
<dbReference type="AlphaFoldDB" id="D9XUA5"/>
<keyword evidence="4" id="KW-1185">Reference proteome</keyword>
<feature type="region of interest" description="Disordered" evidence="1">
    <location>
        <begin position="282"/>
        <end position="343"/>
    </location>
</feature>
<proteinExistence type="predicted"/>
<name>D9XUA5_9ACTN</name>
<keyword evidence="2" id="KW-1133">Transmembrane helix</keyword>
<feature type="compositionally biased region" description="Low complexity" evidence="1">
    <location>
        <begin position="153"/>
        <end position="164"/>
    </location>
</feature>
<evidence type="ECO:0000313" key="4">
    <source>
        <dbReference type="Proteomes" id="UP000002968"/>
    </source>
</evidence>
<dbReference type="eggNOG" id="ENOG503488B">
    <property type="taxonomic scope" value="Bacteria"/>
</dbReference>
<accession>D9XUA5</accession>
<reference evidence="3" key="1">
    <citation type="submission" date="2009-02" db="EMBL/GenBank/DDBJ databases">
        <title>Annotation of Streptomyces griseoflavus strain Tu4000.</title>
        <authorList>
            <consortium name="The Broad Institute Genome Sequencing Platform"/>
            <consortium name="Broad Institute Microbial Sequencing Center"/>
            <person name="Fischbach M."/>
            <person name="Godfrey P."/>
            <person name="Ward D."/>
            <person name="Young S."/>
            <person name="Zeng Q."/>
            <person name="Koehrsen M."/>
            <person name="Alvarado L."/>
            <person name="Berlin A.M."/>
            <person name="Bochicchio J."/>
            <person name="Borenstein D."/>
            <person name="Chapman S.B."/>
            <person name="Chen Z."/>
            <person name="Engels R."/>
            <person name="Freedman E."/>
            <person name="Gellesch M."/>
            <person name="Goldberg J."/>
            <person name="Griggs A."/>
            <person name="Gujja S."/>
            <person name="Heilman E.R."/>
            <person name="Heiman D.I."/>
            <person name="Hepburn T.A."/>
            <person name="Howarth C."/>
            <person name="Jen D."/>
            <person name="Larson L."/>
            <person name="Lewis B."/>
            <person name="Mehta T."/>
            <person name="Park D."/>
            <person name="Pearson M."/>
            <person name="Richards J."/>
            <person name="Roberts A."/>
            <person name="Saif S."/>
            <person name="Shea T.D."/>
            <person name="Shenoy N."/>
            <person name="Sisk P."/>
            <person name="Stolte C."/>
            <person name="Sykes S.N."/>
            <person name="Thomson T."/>
            <person name="Walk T."/>
            <person name="White J."/>
            <person name="Yandava C."/>
            <person name="Straight P."/>
            <person name="Clardy J."/>
            <person name="Hung D."/>
            <person name="Kolter R."/>
            <person name="Mekalanos J."/>
            <person name="Walker S."/>
            <person name="Walsh C.T."/>
            <person name="Wieland-Brown L.C."/>
            <person name="Haas B."/>
            <person name="Nusbaum C."/>
            <person name="Birren B."/>
        </authorList>
    </citation>
    <scope>NUCLEOTIDE SEQUENCE [LARGE SCALE GENOMIC DNA]</scope>
    <source>
        <strain evidence="3">Tu4000</strain>
    </source>
</reference>
<keyword evidence="2" id="KW-0812">Transmembrane</keyword>
<dbReference type="HOGENOM" id="CLU_047403_0_0_11"/>
<dbReference type="STRING" id="467200.SSRG_02355"/>
<dbReference type="Proteomes" id="UP000002968">
    <property type="component" value="Unassembled WGS sequence"/>
</dbReference>
<feature type="compositionally biased region" description="Low complexity" evidence="1">
    <location>
        <begin position="36"/>
        <end position="45"/>
    </location>
</feature>
<sequence>MMADEQYRWLNRGTAERLLSGEPPEPVDPAARDQARQLAATLRALSPPPPSADDGLPGEAAALAAFRKLREERQGRTEAAPDSGRLSGTRSSDVGLIHIGAARGDRSGTADGPRRLRPLRLGLAAALVAGMVGGAAALAATGALTGPSGGPGSDPAASATATGSHPEQPLLSPSSTAGAPGGATPGGEHPESVAGTAGGEVDATGGGEEDAGTPGAPGKPGSDSGDGATRTTGRSGKQIAAACRAWRDGKHLNSTREHLLEKAAGGSSHVGTYCDDVLTASAASGGDQENQGNGNGNGKANGRNQGQGQSHGNGSGDDDGGDEQGNNGNGDGNGSDNGGGKSQ</sequence>
<evidence type="ECO:0000256" key="2">
    <source>
        <dbReference type="SAM" id="Phobius"/>
    </source>
</evidence>
<evidence type="ECO:0000313" key="3">
    <source>
        <dbReference type="EMBL" id="EFL39551.1"/>
    </source>
</evidence>
<feature type="region of interest" description="Disordered" evidence="1">
    <location>
        <begin position="13"/>
        <end position="115"/>
    </location>
</feature>
<organism evidence="3 4">
    <name type="scientific">Streptomyces griseoflavus Tu4000</name>
    <dbReference type="NCBI Taxonomy" id="467200"/>
    <lineage>
        <taxon>Bacteria</taxon>
        <taxon>Bacillati</taxon>
        <taxon>Actinomycetota</taxon>
        <taxon>Actinomycetes</taxon>
        <taxon>Kitasatosporales</taxon>
        <taxon>Streptomycetaceae</taxon>
        <taxon>Streptomyces</taxon>
    </lineage>
</organism>
<feature type="region of interest" description="Disordered" evidence="1">
    <location>
        <begin position="141"/>
        <end position="241"/>
    </location>
</feature>
<protein>
    <submittedName>
        <fullName evidence="3">Membrane protein</fullName>
    </submittedName>
</protein>
<feature type="compositionally biased region" description="Gly residues" evidence="1">
    <location>
        <begin position="327"/>
        <end position="343"/>
    </location>
</feature>
<evidence type="ECO:0000256" key="1">
    <source>
        <dbReference type="SAM" id="MobiDB-lite"/>
    </source>
</evidence>
<feature type="compositionally biased region" description="Basic and acidic residues" evidence="1">
    <location>
        <begin position="103"/>
        <end position="114"/>
    </location>
</feature>